<evidence type="ECO:0000256" key="3">
    <source>
        <dbReference type="ARBA" id="ARBA00022691"/>
    </source>
</evidence>
<dbReference type="InterPro" id="IPR029063">
    <property type="entry name" value="SAM-dependent_MTases_sf"/>
</dbReference>
<keyword evidence="6" id="KW-1185">Reference proteome</keyword>
<evidence type="ECO:0000256" key="1">
    <source>
        <dbReference type="ARBA" id="ARBA00022603"/>
    </source>
</evidence>
<keyword evidence="3" id="KW-0949">S-adenosyl-L-methionine</keyword>
<evidence type="ECO:0000256" key="2">
    <source>
        <dbReference type="ARBA" id="ARBA00022679"/>
    </source>
</evidence>
<keyword evidence="2" id="KW-0808">Transferase</keyword>
<evidence type="ECO:0000313" key="5">
    <source>
        <dbReference type="EMBL" id="AGA91950.1"/>
    </source>
</evidence>
<dbReference type="SUPFAM" id="SSF53335">
    <property type="entry name" value="S-adenosyl-L-methionine-dependent methyltransferases"/>
    <property type="match status" value="1"/>
</dbReference>
<dbReference type="EMBL" id="CP003051">
    <property type="protein sequence ID" value="AGA91950.1"/>
    <property type="molecule type" value="Genomic_DNA"/>
</dbReference>
<dbReference type="PANTHER" id="PTHR47816:SF4">
    <property type="entry name" value="RIBOSOMAL RNA SMALL SUBUNIT METHYLTRANSFERASE C"/>
    <property type="match status" value="1"/>
</dbReference>
<dbReference type="eggNOG" id="COG2813">
    <property type="taxonomic scope" value="Bacteria"/>
</dbReference>
<dbReference type="GO" id="GO:0032259">
    <property type="term" value="P:methylation"/>
    <property type="evidence" value="ECO:0007669"/>
    <property type="project" value="UniProtKB-KW"/>
</dbReference>
<dbReference type="KEGG" id="tmb:Thimo_3272"/>
<accession>L0H2R8</accession>
<dbReference type="STRING" id="765912.Thimo_3272"/>
<dbReference type="Pfam" id="PF05175">
    <property type="entry name" value="MTS"/>
    <property type="match status" value="1"/>
</dbReference>
<organism evidence="5 6">
    <name type="scientific">Thioflavicoccus mobilis 8321</name>
    <dbReference type="NCBI Taxonomy" id="765912"/>
    <lineage>
        <taxon>Bacteria</taxon>
        <taxon>Pseudomonadati</taxon>
        <taxon>Pseudomonadota</taxon>
        <taxon>Gammaproteobacteria</taxon>
        <taxon>Chromatiales</taxon>
        <taxon>Chromatiaceae</taxon>
        <taxon>Thioflavicoccus</taxon>
    </lineage>
</organism>
<name>L0H2R8_9GAMM</name>
<keyword evidence="1 5" id="KW-0489">Methyltransferase</keyword>
<dbReference type="CDD" id="cd02440">
    <property type="entry name" value="AdoMet_MTases"/>
    <property type="match status" value="1"/>
</dbReference>
<protein>
    <submittedName>
        <fullName evidence="5">16S RNA G1207 methylase RsmC</fullName>
    </submittedName>
</protein>
<dbReference type="OrthoDB" id="29650at2"/>
<dbReference type="PANTHER" id="PTHR47816">
    <property type="entry name" value="RIBOSOMAL RNA SMALL SUBUNIT METHYLTRANSFERASE C"/>
    <property type="match status" value="1"/>
</dbReference>
<evidence type="ECO:0000259" key="4">
    <source>
        <dbReference type="Pfam" id="PF05175"/>
    </source>
</evidence>
<gene>
    <name evidence="5" type="ORF">Thimo_3272</name>
</gene>
<dbReference type="AlphaFoldDB" id="L0H2R8"/>
<dbReference type="HOGENOM" id="CLU_018398_7_2_6"/>
<dbReference type="InterPro" id="IPR046977">
    <property type="entry name" value="RsmC/RlmG"/>
</dbReference>
<dbReference type="PATRIC" id="fig|765912.4.peg.3204"/>
<evidence type="ECO:0000313" key="6">
    <source>
        <dbReference type="Proteomes" id="UP000010816"/>
    </source>
</evidence>
<dbReference type="Proteomes" id="UP000010816">
    <property type="component" value="Chromosome"/>
</dbReference>
<reference evidence="5 6" key="1">
    <citation type="submission" date="2011-09" db="EMBL/GenBank/DDBJ databases">
        <title>Complete sequence of chromosome of Thioflavicoccus mobilis 8321.</title>
        <authorList>
            <consortium name="US DOE Joint Genome Institute"/>
            <person name="Lucas S."/>
            <person name="Han J."/>
            <person name="Lapidus A."/>
            <person name="Cheng J.-F."/>
            <person name="Goodwin L."/>
            <person name="Pitluck S."/>
            <person name="Peters L."/>
            <person name="Ovchinnikova G."/>
            <person name="Lu M."/>
            <person name="Detter J.C."/>
            <person name="Han C."/>
            <person name="Tapia R."/>
            <person name="Land M."/>
            <person name="Hauser L."/>
            <person name="Kyrpides N."/>
            <person name="Ivanova N."/>
            <person name="Pagani I."/>
            <person name="Vogl K."/>
            <person name="Liu Z."/>
            <person name="Imhoff J."/>
            <person name="Thiel V."/>
            <person name="Frigaard N.-U."/>
            <person name="Bryant D."/>
            <person name="Woyke T."/>
        </authorList>
    </citation>
    <scope>NUCLEOTIDE SEQUENCE [LARGE SCALE GENOMIC DNA]</scope>
    <source>
        <strain evidence="5 6">8321</strain>
    </source>
</reference>
<dbReference type="InterPro" id="IPR007848">
    <property type="entry name" value="Small_mtfrase_dom"/>
</dbReference>
<feature type="domain" description="Methyltransferase small" evidence="4">
    <location>
        <begin position="25"/>
        <end position="190"/>
    </location>
</feature>
<dbReference type="RefSeq" id="WP_015282078.1">
    <property type="nucleotide sequence ID" value="NC_019940.1"/>
</dbReference>
<sequence length="196" mass="21581">MLTPDQLARLRQDIVFTAELGGHPMTLHSTWGLFSPREIDEGTRLLLAHLEVEPQADCLDLGCGYGPLGLALAARAPQGHTLMVDKDFVAVDYANGNAARNGLANAQARLSNGFDQIDPEERFDLIASNVPAKVGKELLALLLHDARARLRPGGRLYLVTINGLRQYIKRNLIEVFGNYDKLKQGAHYTVALARRE</sequence>
<dbReference type="Gene3D" id="3.40.50.150">
    <property type="entry name" value="Vaccinia Virus protein VP39"/>
    <property type="match status" value="1"/>
</dbReference>
<dbReference type="GO" id="GO:0008757">
    <property type="term" value="F:S-adenosylmethionine-dependent methyltransferase activity"/>
    <property type="evidence" value="ECO:0007669"/>
    <property type="project" value="InterPro"/>
</dbReference>
<proteinExistence type="predicted"/>